<reference evidence="5 6" key="1">
    <citation type="submission" date="2015-04" db="EMBL/GenBank/DDBJ databases">
        <title>Complete genome sequence of Schizopora paradoxa KUC8140, a cosmopolitan wood degrader in East Asia.</title>
        <authorList>
            <consortium name="DOE Joint Genome Institute"/>
            <person name="Min B."/>
            <person name="Park H."/>
            <person name="Jang Y."/>
            <person name="Kim J.-J."/>
            <person name="Kim K.H."/>
            <person name="Pangilinan J."/>
            <person name="Lipzen A."/>
            <person name="Riley R."/>
            <person name="Grigoriev I.V."/>
            <person name="Spatafora J.W."/>
            <person name="Choi I.-G."/>
        </authorList>
    </citation>
    <scope>NUCLEOTIDE SEQUENCE [LARGE SCALE GENOMIC DNA]</scope>
    <source>
        <strain evidence="5 6">KUC8140</strain>
    </source>
</reference>
<dbReference type="InterPro" id="IPR057027">
    <property type="entry name" value="TPR_mt"/>
</dbReference>
<dbReference type="InParanoid" id="A0A0H2S7L8"/>
<dbReference type="OrthoDB" id="185373at2759"/>
<dbReference type="EMBL" id="KQ085883">
    <property type="protein sequence ID" value="KLO20252.1"/>
    <property type="molecule type" value="Genomic_DNA"/>
</dbReference>
<dbReference type="InterPro" id="IPR050667">
    <property type="entry name" value="PPR-containing_protein"/>
</dbReference>
<evidence type="ECO:0000313" key="6">
    <source>
        <dbReference type="Proteomes" id="UP000053477"/>
    </source>
</evidence>
<feature type="compositionally biased region" description="Low complexity" evidence="3">
    <location>
        <begin position="77"/>
        <end position="93"/>
    </location>
</feature>
<dbReference type="PROSITE" id="PS51375">
    <property type="entry name" value="PPR"/>
    <property type="match status" value="1"/>
</dbReference>
<protein>
    <recommendedName>
        <fullName evidence="4">Pentatricopeptide repeat-containing protein-mitochondrial domain-containing protein</fullName>
    </recommendedName>
</protein>
<dbReference type="PANTHER" id="PTHR47939">
    <property type="entry name" value="MEMBRANE-ASSOCIATED SALT-INDUCIBLE PROTEIN-LIKE"/>
    <property type="match status" value="1"/>
</dbReference>
<proteinExistence type="predicted"/>
<dbReference type="Proteomes" id="UP000053477">
    <property type="component" value="Unassembled WGS sequence"/>
</dbReference>
<dbReference type="PANTHER" id="PTHR47939:SF5">
    <property type="entry name" value="PENTACOTRIPEPTIDE-REPEAT REGION OF PRORP DOMAIN-CONTAINING PROTEIN"/>
    <property type="match status" value="1"/>
</dbReference>
<feature type="domain" description="Pentatricopeptide repeat-containing protein-mitochondrial" evidence="4">
    <location>
        <begin position="654"/>
        <end position="762"/>
    </location>
</feature>
<feature type="repeat" description="PPR" evidence="2">
    <location>
        <begin position="707"/>
        <end position="741"/>
    </location>
</feature>
<evidence type="ECO:0000256" key="1">
    <source>
        <dbReference type="ARBA" id="ARBA00022737"/>
    </source>
</evidence>
<gene>
    <name evidence="5" type="ORF">SCHPADRAFT_864209</name>
</gene>
<keyword evidence="6" id="KW-1185">Reference proteome</keyword>
<evidence type="ECO:0000256" key="3">
    <source>
        <dbReference type="SAM" id="MobiDB-lite"/>
    </source>
</evidence>
<feature type="region of interest" description="Disordered" evidence="3">
    <location>
        <begin position="50"/>
        <end position="93"/>
    </location>
</feature>
<evidence type="ECO:0000259" key="4">
    <source>
        <dbReference type="Pfam" id="PF23276"/>
    </source>
</evidence>
<dbReference type="InterPro" id="IPR002885">
    <property type="entry name" value="PPR_rpt"/>
</dbReference>
<accession>A0A0H2S7L8</accession>
<dbReference type="Gene3D" id="1.25.40.10">
    <property type="entry name" value="Tetratricopeptide repeat domain"/>
    <property type="match status" value="3"/>
</dbReference>
<sequence length="843" mass="93266">MLWGAYRRWSTLVLCARINPPRLIQRVAGQDIPPWRLLGHPASNFALRRAPHTFPDDHHHRQTSNSPDVCPHPPQPQHGDPPTANTTAALPTARDTDNLPRLVALINELFAADVTVDEMASIIQHLQQSQRWMAFLRDARRVRNLAMHLAIGPSPASVHHLLVLANKLGTHFKSGVHEGLAFEFARQRKWHLIPPLVDLAHIQLGKSSLRLLNWLTRSVAEQKNYAALDSILQTFSEHNVTPDRRTYHIIIKAHLTNHDLGRARECMQIMVEAGIDVDASTYATLVCSYRGLGPDKMVQAKAYHSIPHLNSKTGTVIANSMLRIAIDRGDAPGALKILRMFDGLDRDTLSSAFSAMAYVDSKSFPPHEDSSQLVHADLATFTNLINILAEHRDLNWLNHVVERMKAACLSLDAEVAAALIRAHFAQNSGRLALKVLYDFCGPIHTRLQSSLFKELGYYAEEGDPTFGPFSDGPSVAAFNAVLQCALPRRGYKCLNPILRLMQSFGVTPSSATVEILLSYTEKIGASPSQLVTVGSSISNETALPSVLHVNILLRRLMRAEKRAISKCGWNALGAFVRGVTKPPKRPDPPAELTTDMTGPTSGLLFPASWSRHSALPGLVQNLRERGVKGTRATFALRMRHAALSQSTTTGGPTARQILNVMVARGMHPTAHHYAALMEAHTVAGDMPAAHSVLREAVAQIQPPQKSLVVLHTLLISGYARLGRPDRAMRTFQNMIRENVAPDAAAVDAVVSAFFAVKAFKLARDVLLELWPMVAPPVDGMRNASLLELLTKLRSMRSIPGQQQHRTESSGNGMERRLRKVVRLWQRLFSPSVRPPRFRRQSPM</sequence>
<name>A0A0H2S7L8_9AGAM</name>
<dbReference type="AlphaFoldDB" id="A0A0H2S7L8"/>
<evidence type="ECO:0000313" key="5">
    <source>
        <dbReference type="EMBL" id="KLO20252.1"/>
    </source>
</evidence>
<dbReference type="InterPro" id="IPR011990">
    <property type="entry name" value="TPR-like_helical_dom_sf"/>
</dbReference>
<evidence type="ECO:0000256" key="2">
    <source>
        <dbReference type="PROSITE-ProRule" id="PRU00708"/>
    </source>
</evidence>
<keyword evidence="1" id="KW-0677">Repeat</keyword>
<dbReference type="NCBIfam" id="TIGR00756">
    <property type="entry name" value="PPR"/>
    <property type="match status" value="1"/>
</dbReference>
<dbReference type="STRING" id="27342.A0A0H2S7L8"/>
<organism evidence="5 6">
    <name type="scientific">Schizopora paradoxa</name>
    <dbReference type="NCBI Taxonomy" id="27342"/>
    <lineage>
        <taxon>Eukaryota</taxon>
        <taxon>Fungi</taxon>
        <taxon>Dikarya</taxon>
        <taxon>Basidiomycota</taxon>
        <taxon>Agaricomycotina</taxon>
        <taxon>Agaricomycetes</taxon>
        <taxon>Hymenochaetales</taxon>
        <taxon>Schizoporaceae</taxon>
        <taxon>Schizopora</taxon>
    </lineage>
</organism>
<dbReference type="Pfam" id="PF23276">
    <property type="entry name" value="TPR_24"/>
    <property type="match status" value="1"/>
</dbReference>